<dbReference type="InterPro" id="IPR036388">
    <property type="entry name" value="WH-like_DNA-bd_sf"/>
</dbReference>
<reference evidence="3" key="1">
    <citation type="submission" date="2019-11" db="EMBL/GenBank/DDBJ databases">
        <title>Isolation and characterization of a novel species in the genus Sulfuriferula.</title>
        <authorList>
            <person name="Mochizuki J."/>
            <person name="Kojima H."/>
            <person name="Fukui M."/>
        </authorList>
    </citation>
    <scope>NUCLEOTIDE SEQUENCE [LARGE SCALE GENOMIC DNA]</scope>
    <source>
        <strain evidence="3">SGTM</strain>
    </source>
</reference>
<feature type="domain" description="HTH lysR-type" evidence="1">
    <location>
        <begin position="30"/>
        <end position="88"/>
    </location>
</feature>
<dbReference type="SUPFAM" id="SSF46785">
    <property type="entry name" value="Winged helix' DNA-binding domain"/>
    <property type="match status" value="1"/>
</dbReference>
<dbReference type="InterPro" id="IPR000847">
    <property type="entry name" value="LysR_HTH_N"/>
</dbReference>
<dbReference type="PANTHER" id="PTHR30432">
    <property type="entry name" value="TRANSCRIPTIONAL REGULATOR MODE"/>
    <property type="match status" value="1"/>
</dbReference>
<dbReference type="InterPro" id="IPR036390">
    <property type="entry name" value="WH_DNA-bd_sf"/>
</dbReference>
<dbReference type="KEGG" id="sniv:SFSGTM_06990"/>
<dbReference type="Gene3D" id="1.10.10.10">
    <property type="entry name" value="Winged helix-like DNA-binding domain superfamily/Winged helix DNA-binding domain"/>
    <property type="match status" value="1"/>
</dbReference>
<proteinExistence type="predicted"/>
<keyword evidence="3" id="KW-1185">Reference proteome</keyword>
<dbReference type="GO" id="GO:0003700">
    <property type="term" value="F:DNA-binding transcription factor activity"/>
    <property type="evidence" value="ECO:0007669"/>
    <property type="project" value="InterPro"/>
</dbReference>
<accession>A0A809RMH2</accession>
<dbReference type="Pfam" id="PF00126">
    <property type="entry name" value="HTH_1"/>
    <property type="match status" value="1"/>
</dbReference>
<name>A0A809RMH2_9PROT</name>
<sequence>MNMNTEMQVWGRVWVTRNGNNLIGRGRVTLLKKIAETGSISQAAKSMKMSYKAAWDAVDAMGKTLGEPLVATSTGGRGGGGAQLTAKAHLVIAAFEAIEIRHQQMLQDLAAEFNAALV</sequence>
<dbReference type="InterPro" id="IPR051815">
    <property type="entry name" value="Molybdate_resp_trans_reg"/>
</dbReference>
<dbReference type="Proteomes" id="UP000463939">
    <property type="component" value="Chromosome"/>
</dbReference>
<dbReference type="AlphaFoldDB" id="A0A809RMH2"/>
<evidence type="ECO:0000313" key="2">
    <source>
        <dbReference type="EMBL" id="BBO99990.1"/>
    </source>
</evidence>
<dbReference type="EMBL" id="AP021881">
    <property type="protein sequence ID" value="BBO99990.1"/>
    <property type="molecule type" value="Genomic_DNA"/>
</dbReference>
<protein>
    <recommendedName>
        <fullName evidence="1">HTH lysR-type domain-containing protein</fullName>
    </recommendedName>
</protein>
<evidence type="ECO:0000259" key="1">
    <source>
        <dbReference type="Pfam" id="PF00126"/>
    </source>
</evidence>
<gene>
    <name evidence="2" type="ORF">SFSGTM_06990</name>
</gene>
<organism evidence="2 3">
    <name type="scientific">Sulfuriferula nivalis</name>
    <dbReference type="NCBI Taxonomy" id="2675298"/>
    <lineage>
        <taxon>Bacteria</taxon>
        <taxon>Pseudomonadati</taxon>
        <taxon>Pseudomonadota</taxon>
        <taxon>Betaproteobacteria</taxon>
        <taxon>Nitrosomonadales</taxon>
        <taxon>Sulfuricellaceae</taxon>
        <taxon>Sulfuriferula</taxon>
    </lineage>
</organism>
<evidence type="ECO:0000313" key="3">
    <source>
        <dbReference type="Proteomes" id="UP000463939"/>
    </source>
</evidence>
<dbReference type="PANTHER" id="PTHR30432:SF1">
    <property type="entry name" value="DNA-BINDING TRANSCRIPTIONAL DUAL REGULATOR MODE"/>
    <property type="match status" value="1"/>
</dbReference>